<dbReference type="RefSeq" id="WP_150204711.1">
    <property type="nucleotide sequence ID" value="NZ_CP043940.1"/>
</dbReference>
<keyword evidence="2" id="KW-1185">Reference proteome</keyword>
<reference evidence="1 2" key="1">
    <citation type="submission" date="2019-09" db="EMBL/GenBank/DDBJ databases">
        <title>Complete Genome Sequence of Lactobacillus nenjiangensis SH-Y15, isolated from sauerkraut.</title>
        <authorList>
            <person name="Yang H."/>
        </authorList>
    </citation>
    <scope>NUCLEOTIDE SEQUENCE [LARGE SCALE GENOMIC DNA]</scope>
    <source>
        <strain evidence="1 2">SH-Y15</strain>
        <plasmid evidence="1 2">pHY011</plasmid>
    </source>
</reference>
<organism evidence="1 2">
    <name type="scientific">Paucilactobacillus nenjiangensis</name>
    <dbReference type="NCBI Taxonomy" id="1296540"/>
    <lineage>
        <taxon>Bacteria</taxon>
        <taxon>Bacillati</taxon>
        <taxon>Bacillota</taxon>
        <taxon>Bacilli</taxon>
        <taxon>Lactobacillales</taxon>
        <taxon>Lactobacillaceae</taxon>
        <taxon>Paucilactobacillus</taxon>
    </lineage>
</organism>
<dbReference type="EMBL" id="CP043940">
    <property type="protein sequence ID" value="QER68473.1"/>
    <property type="molecule type" value="Genomic_DNA"/>
</dbReference>
<keyword evidence="1" id="KW-0614">Plasmid</keyword>
<gene>
    <name evidence="1" type="ORF">F0161_11270</name>
</gene>
<dbReference type="AlphaFoldDB" id="A0A5P1X4J7"/>
<accession>A0A5P1X4J7</accession>
<proteinExistence type="predicted"/>
<protein>
    <submittedName>
        <fullName evidence="1">Uncharacterized protein</fullName>
    </submittedName>
</protein>
<dbReference type="Proteomes" id="UP000325295">
    <property type="component" value="Plasmid pHY011"/>
</dbReference>
<geneLocation type="plasmid" evidence="1 2">
    <name>pHY011</name>
</geneLocation>
<dbReference type="OrthoDB" id="9949618at2"/>
<name>A0A5P1X4J7_9LACO</name>
<evidence type="ECO:0000313" key="1">
    <source>
        <dbReference type="EMBL" id="QER68473.1"/>
    </source>
</evidence>
<evidence type="ECO:0000313" key="2">
    <source>
        <dbReference type="Proteomes" id="UP000325295"/>
    </source>
</evidence>
<sequence length="209" mass="23959">MTNSSTQDQDTDVIDALKNLSKKTFSTIPLGTMKETSVTDNILSEIQLKYTKADVIQYDDSYKETGKKDDNEKTRTCADYILIIKDKNGDLHKLAFQAKNGKKDDNDTIGNIYKEITHKIGNKGDYQIDEYHNFLVSSNITGYYIFYNGNFENITNLVSQNQLDNKSFWILDEKTVKSKMGPNHKMLSLDDIVNEQSHLEFTKFLKGQL</sequence>
<dbReference type="KEGG" id="lnn:F0161_11270"/>